<name>A0A103Y7J8_CYNCS</name>
<dbReference type="Gramene" id="KVI03967">
    <property type="protein sequence ID" value="KVI03967"/>
    <property type="gene ID" value="Ccrd_017710"/>
</dbReference>
<keyword evidence="2" id="KW-1185">Reference proteome</keyword>
<sequence length="24" mass="2696">MELLAKDVAETPSCERVIYVFPKG</sequence>
<accession>A0A103Y7J8</accession>
<organism evidence="1 2">
    <name type="scientific">Cynara cardunculus var. scolymus</name>
    <name type="common">Globe artichoke</name>
    <name type="synonym">Cynara scolymus</name>
    <dbReference type="NCBI Taxonomy" id="59895"/>
    <lineage>
        <taxon>Eukaryota</taxon>
        <taxon>Viridiplantae</taxon>
        <taxon>Streptophyta</taxon>
        <taxon>Embryophyta</taxon>
        <taxon>Tracheophyta</taxon>
        <taxon>Spermatophyta</taxon>
        <taxon>Magnoliopsida</taxon>
        <taxon>eudicotyledons</taxon>
        <taxon>Gunneridae</taxon>
        <taxon>Pentapetalae</taxon>
        <taxon>asterids</taxon>
        <taxon>campanulids</taxon>
        <taxon>Asterales</taxon>
        <taxon>Asteraceae</taxon>
        <taxon>Carduoideae</taxon>
        <taxon>Cardueae</taxon>
        <taxon>Carduinae</taxon>
        <taxon>Cynara</taxon>
    </lineage>
</organism>
<reference evidence="1 2" key="1">
    <citation type="journal article" date="2016" name="Sci. Rep.">
        <title>The genome sequence of the outbreeding globe artichoke constructed de novo incorporating a phase-aware low-pass sequencing strategy of F1 progeny.</title>
        <authorList>
            <person name="Scaglione D."/>
            <person name="Reyes-Chin-Wo S."/>
            <person name="Acquadro A."/>
            <person name="Froenicke L."/>
            <person name="Portis E."/>
            <person name="Beitel C."/>
            <person name="Tirone M."/>
            <person name="Mauro R."/>
            <person name="Lo Monaco A."/>
            <person name="Mauromicale G."/>
            <person name="Faccioli P."/>
            <person name="Cattivelli L."/>
            <person name="Rieseberg L."/>
            <person name="Michelmore R."/>
            <person name="Lanteri S."/>
        </authorList>
    </citation>
    <scope>NUCLEOTIDE SEQUENCE [LARGE SCALE GENOMIC DNA]</scope>
    <source>
        <strain evidence="1">2C</strain>
    </source>
</reference>
<feature type="non-terminal residue" evidence="1">
    <location>
        <position position="1"/>
    </location>
</feature>
<dbReference type="EMBL" id="LEKV01002319">
    <property type="protein sequence ID" value="KVI03967.1"/>
    <property type="molecule type" value="Genomic_DNA"/>
</dbReference>
<dbReference type="AlphaFoldDB" id="A0A103Y7J8"/>
<gene>
    <name evidence="1" type="ORF">Ccrd_017710</name>
</gene>
<proteinExistence type="predicted"/>
<protein>
    <submittedName>
        <fullName evidence="1">Uncharacterized protein</fullName>
    </submittedName>
</protein>
<comment type="caution">
    <text evidence="1">The sequence shown here is derived from an EMBL/GenBank/DDBJ whole genome shotgun (WGS) entry which is preliminary data.</text>
</comment>
<evidence type="ECO:0000313" key="1">
    <source>
        <dbReference type="EMBL" id="KVI03967.1"/>
    </source>
</evidence>
<evidence type="ECO:0000313" key="2">
    <source>
        <dbReference type="Proteomes" id="UP000243975"/>
    </source>
</evidence>
<dbReference type="Proteomes" id="UP000243975">
    <property type="component" value="Unassembled WGS sequence"/>
</dbReference>